<feature type="compositionally biased region" description="Basic and acidic residues" evidence="1">
    <location>
        <begin position="13"/>
        <end position="23"/>
    </location>
</feature>
<reference evidence="2" key="2">
    <citation type="submission" date="2018-10" db="UniProtKB">
        <authorList>
            <consortium name="EnsemblPlants"/>
        </authorList>
    </citation>
    <scope>IDENTIFICATION</scope>
</reference>
<dbReference type="Gramene" id="TraesCS2A03G0556700.1">
    <property type="protein sequence ID" value="TraesCS2A03G0556700.1.CDS1"/>
    <property type="gene ID" value="TraesCS2A03G0556700"/>
</dbReference>
<organism evidence="2">
    <name type="scientific">Triticum aestivum</name>
    <name type="common">Wheat</name>
    <dbReference type="NCBI Taxonomy" id="4565"/>
    <lineage>
        <taxon>Eukaryota</taxon>
        <taxon>Viridiplantae</taxon>
        <taxon>Streptophyta</taxon>
        <taxon>Embryophyta</taxon>
        <taxon>Tracheophyta</taxon>
        <taxon>Spermatophyta</taxon>
        <taxon>Magnoliopsida</taxon>
        <taxon>Liliopsida</taxon>
        <taxon>Poales</taxon>
        <taxon>Poaceae</taxon>
        <taxon>BOP clade</taxon>
        <taxon>Pooideae</taxon>
        <taxon>Triticodae</taxon>
        <taxon>Triticeae</taxon>
        <taxon>Triticinae</taxon>
        <taxon>Triticum</taxon>
    </lineage>
</organism>
<evidence type="ECO:0000313" key="2">
    <source>
        <dbReference type="EnsemblPlants" id="TraesCS2A02G239300.1.cds1"/>
    </source>
</evidence>
<dbReference type="Gramene" id="TraesJAG2A03G00676660.1">
    <property type="protein sequence ID" value="TraesJAG2A03G00676660.1.CDS1"/>
    <property type="gene ID" value="TraesJAG2A03G00676660"/>
</dbReference>
<protein>
    <submittedName>
        <fullName evidence="2">Uncharacterized protein</fullName>
    </submittedName>
</protein>
<dbReference type="Gramene" id="TraesNOR2A03G00686230.1">
    <property type="protein sequence ID" value="TraesNOR2A03G00686230.1.CDS1"/>
    <property type="gene ID" value="TraesNOR2A03G00686230"/>
</dbReference>
<evidence type="ECO:0000256" key="1">
    <source>
        <dbReference type="SAM" id="MobiDB-lite"/>
    </source>
</evidence>
<evidence type="ECO:0000313" key="3">
    <source>
        <dbReference type="Proteomes" id="UP000019116"/>
    </source>
</evidence>
<proteinExistence type="predicted"/>
<feature type="region of interest" description="Disordered" evidence="1">
    <location>
        <begin position="1"/>
        <end position="44"/>
    </location>
</feature>
<dbReference type="EnsemblPlants" id="TraesCS2A02G239300.1">
    <property type="protein sequence ID" value="TraesCS2A02G239300.1.cds1"/>
    <property type="gene ID" value="TraesCS2A02G239300"/>
</dbReference>
<accession>A0A3B6AYE3</accession>
<dbReference type="AlphaFoldDB" id="A0A3B6AYE3"/>
<reference evidence="2" key="1">
    <citation type="submission" date="2018-08" db="EMBL/GenBank/DDBJ databases">
        <authorList>
            <person name="Rossello M."/>
        </authorList>
    </citation>
    <scope>NUCLEOTIDE SEQUENCE [LARGE SCALE GENOMIC DNA]</scope>
    <source>
        <strain evidence="2">cv. Chinese Spring</strain>
    </source>
</reference>
<dbReference type="Gramene" id="TraesCAD_scaffold_010371_01G000100.1">
    <property type="protein sequence ID" value="TraesCAD_scaffold_010371_01G000100.1"/>
    <property type="gene ID" value="TraesCAD_scaffold_010371_01G000100"/>
</dbReference>
<keyword evidence="3" id="KW-1185">Reference proteome</keyword>
<name>A0A3B6AYE3_WHEAT</name>
<dbReference type="Proteomes" id="UP000019116">
    <property type="component" value="Chromosome 2A"/>
</dbReference>
<dbReference type="Gramene" id="TraesCS2A02G239300.1">
    <property type="protein sequence ID" value="TraesCS2A02G239300.1.cds1"/>
    <property type="gene ID" value="TraesCS2A02G239300"/>
</dbReference>
<sequence>MGPGALVAFGRRRREDDGSDAHRTPARRCRCGGDGSGRPVAGLSSLQLPWRSPTRTERTGDARVIKRRGTKGGRGQEEKGGEAGLGVLVADGDMVMDEGEVAASDARGRRDT</sequence>